<keyword evidence="1" id="KW-0732">Signal</keyword>
<dbReference type="EMBL" id="JALNTZ010000010">
    <property type="protein sequence ID" value="KAJ3639471.1"/>
    <property type="molecule type" value="Genomic_DNA"/>
</dbReference>
<dbReference type="AlphaFoldDB" id="A0AA38M0W0"/>
<feature type="signal peptide" evidence="1">
    <location>
        <begin position="1"/>
        <end position="21"/>
    </location>
</feature>
<evidence type="ECO:0000313" key="3">
    <source>
        <dbReference type="Proteomes" id="UP001168821"/>
    </source>
</evidence>
<protein>
    <submittedName>
        <fullName evidence="2">Uncharacterized protein</fullName>
    </submittedName>
</protein>
<reference evidence="2" key="1">
    <citation type="journal article" date="2023" name="G3 (Bethesda)">
        <title>Whole genome assemblies of Zophobas morio and Tenebrio molitor.</title>
        <authorList>
            <person name="Kaur S."/>
            <person name="Stinson S.A."/>
            <person name="diCenzo G.C."/>
        </authorList>
    </citation>
    <scope>NUCLEOTIDE SEQUENCE</scope>
    <source>
        <strain evidence="2">QUZm001</strain>
    </source>
</reference>
<evidence type="ECO:0000256" key="1">
    <source>
        <dbReference type="SAM" id="SignalP"/>
    </source>
</evidence>
<comment type="caution">
    <text evidence="2">The sequence shown here is derived from an EMBL/GenBank/DDBJ whole genome shotgun (WGS) entry which is preliminary data.</text>
</comment>
<evidence type="ECO:0000313" key="2">
    <source>
        <dbReference type="EMBL" id="KAJ3639471.1"/>
    </source>
</evidence>
<proteinExistence type="predicted"/>
<feature type="chain" id="PRO_5041203984" evidence="1">
    <location>
        <begin position="22"/>
        <end position="122"/>
    </location>
</feature>
<sequence length="122" mass="13559">MFSRILEILAVCLVIVYTVESTPAVNKLARQFIPALPGFVPVYIRSGDTPLEDINPDLAEAFNSYAQKHAWLDNFGRAKAVRDDGKIHVHIDDSPGDIDENIVNTKPAVLSKSHHIQKIPRS</sequence>
<gene>
    <name evidence="2" type="ORF">Zmor_002831</name>
</gene>
<name>A0AA38M0W0_9CUCU</name>
<accession>A0AA38M0W0</accession>
<keyword evidence="3" id="KW-1185">Reference proteome</keyword>
<organism evidence="2 3">
    <name type="scientific">Zophobas morio</name>
    <dbReference type="NCBI Taxonomy" id="2755281"/>
    <lineage>
        <taxon>Eukaryota</taxon>
        <taxon>Metazoa</taxon>
        <taxon>Ecdysozoa</taxon>
        <taxon>Arthropoda</taxon>
        <taxon>Hexapoda</taxon>
        <taxon>Insecta</taxon>
        <taxon>Pterygota</taxon>
        <taxon>Neoptera</taxon>
        <taxon>Endopterygota</taxon>
        <taxon>Coleoptera</taxon>
        <taxon>Polyphaga</taxon>
        <taxon>Cucujiformia</taxon>
        <taxon>Tenebrionidae</taxon>
        <taxon>Zophobas</taxon>
    </lineage>
</organism>
<dbReference type="Proteomes" id="UP001168821">
    <property type="component" value="Unassembled WGS sequence"/>
</dbReference>